<keyword evidence="1" id="KW-1133">Transmembrane helix</keyword>
<keyword evidence="3" id="KW-1185">Reference proteome</keyword>
<protein>
    <submittedName>
        <fullName evidence="2">Uncharacterized protein</fullName>
    </submittedName>
</protein>
<dbReference type="Proteomes" id="UP000184304">
    <property type="component" value="Unassembled WGS sequence"/>
</dbReference>
<keyword evidence="1" id="KW-0812">Transmembrane</keyword>
<accession>A0A1L9NCQ6</accession>
<proteinExistence type="predicted"/>
<dbReference type="AlphaFoldDB" id="A0A1L9NCQ6"/>
<dbReference type="EMBL" id="KV878187">
    <property type="protein sequence ID" value="OJI87060.1"/>
    <property type="molecule type" value="Genomic_DNA"/>
</dbReference>
<keyword evidence="1" id="KW-0472">Membrane</keyword>
<sequence>MSQEAFNLPTVITGAPGTIHGKYSSSSVLMIQKNIFFGLLLLWLIIFSVPFSLSWALTASAYGGAMSVCCGDKLNPSIRCCC</sequence>
<reference evidence="3" key="1">
    <citation type="journal article" date="2017" name="Genome Biol.">
        <title>Comparative genomics reveals high biological diversity and specific adaptations in the industrially and medically important fungal genus Aspergillus.</title>
        <authorList>
            <person name="de Vries R.P."/>
            <person name="Riley R."/>
            <person name="Wiebenga A."/>
            <person name="Aguilar-Osorio G."/>
            <person name="Amillis S."/>
            <person name="Uchima C.A."/>
            <person name="Anderluh G."/>
            <person name="Asadollahi M."/>
            <person name="Askin M."/>
            <person name="Barry K."/>
            <person name="Battaglia E."/>
            <person name="Bayram O."/>
            <person name="Benocci T."/>
            <person name="Braus-Stromeyer S.A."/>
            <person name="Caldana C."/>
            <person name="Canovas D."/>
            <person name="Cerqueira G.C."/>
            <person name="Chen F."/>
            <person name="Chen W."/>
            <person name="Choi C."/>
            <person name="Clum A."/>
            <person name="Dos Santos R.A."/>
            <person name="Damasio A.R."/>
            <person name="Diallinas G."/>
            <person name="Emri T."/>
            <person name="Fekete E."/>
            <person name="Flipphi M."/>
            <person name="Freyberg S."/>
            <person name="Gallo A."/>
            <person name="Gournas C."/>
            <person name="Habgood R."/>
            <person name="Hainaut M."/>
            <person name="Harispe M.L."/>
            <person name="Henrissat B."/>
            <person name="Hilden K.S."/>
            <person name="Hope R."/>
            <person name="Hossain A."/>
            <person name="Karabika E."/>
            <person name="Karaffa L."/>
            <person name="Karanyi Z."/>
            <person name="Krasevec N."/>
            <person name="Kuo A."/>
            <person name="Kusch H."/>
            <person name="LaButti K."/>
            <person name="Lagendijk E.L."/>
            <person name="Lapidus A."/>
            <person name="Levasseur A."/>
            <person name="Lindquist E."/>
            <person name="Lipzen A."/>
            <person name="Logrieco A.F."/>
            <person name="MacCabe A."/>
            <person name="Maekelae M.R."/>
            <person name="Malavazi I."/>
            <person name="Melin P."/>
            <person name="Meyer V."/>
            <person name="Mielnichuk N."/>
            <person name="Miskei M."/>
            <person name="Molnar A.P."/>
            <person name="Mule G."/>
            <person name="Ngan C.Y."/>
            <person name="Orejas M."/>
            <person name="Orosz E."/>
            <person name="Ouedraogo J.P."/>
            <person name="Overkamp K.M."/>
            <person name="Park H.-S."/>
            <person name="Perrone G."/>
            <person name="Piumi F."/>
            <person name="Punt P.J."/>
            <person name="Ram A.F."/>
            <person name="Ramon A."/>
            <person name="Rauscher S."/>
            <person name="Record E."/>
            <person name="Riano-Pachon D.M."/>
            <person name="Robert V."/>
            <person name="Roehrig J."/>
            <person name="Ruller R."/>
            <person name="Salamov A."/>
            <person name="Salih N.S."/>
            <person name="Samson R.A."/>
            <person name="Sandor E."/>
            <person name="Sanguinetti M."/>
            <person name="Schuetze T."/>
            <person name="Sepcic K."/>
            <person name="Shelest E."/>
            <person name="Sherlock G."/>
            <person name="Sophianopoulou V."/>
            <person name="Squina F.M."/>
            <person name="Sun H."/>
            <person name="Susca A."/>
            <person name="Todd R.B."/>
            <person name="Tsang A."/>
            <person name="Unkles S.E."/>
            <person name="van de Wiele N."/>
            <person name="van Rossen-Uffink D."/>
            <person name="Oliveira J.V."/>
            <person name="Vesth T.C."/>
            <person name="Visser J."/>
            <person name="Yu J.-H."/>
            <person name="Zhou M."/>
            <person name="Andersen M.R."/>
            <person name="Archer D.B."/>
            <person name="Baker S.E."/>
            <person name="Benoit I."/>
            <person name="Brakhage A.A."/>
            <person name="Braus G.H."/>
            <person name="Fischer R."/>
            <person name="Frisvad J.C."/>
            <person name="Goldman G.H."/>
            <person name="Houbraken J."/>
            <person name="Oakley B."/>
            <person name="Pocsi I."/>
            <person name="Scazzocchio C."/>
            <person name="Seiboth B."/>
            <person name="vanKuyk P.A."/>
            <person name="Wortman J."/>
            <person name="Dyer P.S."/>
            <person name="Grigoriev I.V."/>
        </authorList>
    </citation>
    <scope>NUCLEOTIDE SEQUENCE [LARGE SCALE GENOMIC DNA]</scope>
    <source>
        <strain evidence="3">CBS 134.48</strain>
    </source>
</reference>
<evidence type="ECO:0000256" key="1">
    <source>
        <dbReference type="SAM" id="Phobius"/>
    </source>
</evidence>
<organism evidence="2 3">
    <name type="scientific">Aspergillus tubingensis (strain CBS 134.48)</name>
    <dbReference type="NCBI Taxonomy" id="767770"/>
    <lineage>
        <taxon>Eukaryota</taxon>
        <taxon>Fungi</taxon>
        <taxon>Dikarya</taxon>
        <taxon>Ascomycota</taxon>
        <taxon>Pezizomycotina</taxon>
        <taxon>Eurotiomycetes</taxon>
        <taxon>Eurotiomycetidae</taxon>
        <taxon>Eurotiales</taxon>
        <taxon>Aspergillaceae</taxon>
        <taxon>Aspergillus</taxon>
        <taxon>Aspergillus subgen. Circumdati</taxon>
    </lineage>
</organism>
<name>A0A1L9NCQ6_ASPTC</name>
<feature type="transmembrane region" description="Helical" evidence="1">
    <location>
        <begin position="35"/>
        <end position="57"/>
    </location>
</feature>
<evidence type="ECO:0000313" key="2">
    <source>
        <dbReference type="EMBL" id="OJI87060.1"/>
    </source>
</evidence>
<dbReference type="VEuPathDB" id="FungiDB:ASPTUDRAFT_40155"/>
<evidence type="ECO:0000313" key="3">
    <source>
        <dbReference type="Proteomes" id="UP000184304"/>
    </source>
</evidence>
<gene>
    <name evidence="2" type="ORF">ASPTUDRAFT_40155</name>
</gene>